<dbReference type="EMBL" id="LQPZ01000039">
    <property type="protein sequence ID" value="ORX01280.1"/>
    <property type="molecule type" value="Genomic_DNA"/>
</dbReference>
<name>A0A1X2EGB8_9MYCO</name>
<comment type="caution">
    <text evidence="2">The sequence shown here is derived from an EMBL/GenBank/DDBJ whole genome shotgun (WGS) entry which is preliminary data.</text>
</comment>
<dbReference type="STRING" id="1798.AWC30_14070"/>
<protein>
    <submittedName>
        <fullName evidence="2">Transposase</fullName>
    </submittedName>
</protein>
<proteinExistence type="predicted"/>
<keyword evidence="3" id="KW-1185">Reference proteome</keyword>
<evidence type="ECO:0000259" key="1">
    <source>
        <dbReference type="Pfam" id="PF13701"/>
    </source>
</evidence>
<dbReference type="NCBIfam" id="NF033539">
    <property type="entry name" value="transpos_IS1380"/>
    <property type="match status" value="1"/>
</dbReference>
<organism evidence="2 3">
    <name type="scientific">Mycolicibacillus trivialis</name>
    <dbReference type="NCBI Taxonomy" id="1798"/>
    <lineage>
        <taxon>Bacteria</taxon>
        <taxon>Bacillati</taxon>
        <taxon>Actinomycetota</taxon>
        <taxon>Actinomycetes</taxon>
        <taxon>Mycobacteriales</taxon>
        <taxon>Mycobacteriaceae</taxon>
        <taxon>Mycolicibacillus</taxon>
    </lineage>
</organism>
<feature type="domain" description="Transposase DDE" evidence="1">
    <location>
        <begin position="42"/>
        <end position="359"/>
    </location>
</feature>
<accession>A0A1X2EGB8</accession>
<dbReference type="OrthoDB" id="3718343at2"/>
<feature type="non-terminal residue" evidence="2">
    <location>
        <position position="1"/>
    </location>
</feature>
<dbReference type="Proteomes" id="UP000193090">
    <property type="component" value="Unassembled WGS sequence"/>
</dbReference>
<gene>
    <name evidence="2" type="ORF">AWC30_14070</name>
</gene>
<evidence type="ECO:0000313" key="3">
    <source>
        <dbReference type="Proteomes" id="UP000193090"/>
    </source>
</evidence>
<dbReference type="AlphaFoldDB" id="A0A1X2EGB8"/>
<dbReference type="RefSeq" id="WP_085110829.1">
    <property type="nucleotide sequence ID" value="NZ_LQPZ01000039.1"/>
</dbReference>
<reference evidence="2 3" key="1">
    <citation type="submission" date="2016-01" db="EMBL/GenBank/DDBJ databases">
        <title>The new phylogeny of the genus Mycobacterium.</title>
        <authorList>
            <person name="Tarcisio F."/>
            <person name="Conor M."/>
            <person name="Antonella G."/>
            <person name="Elisabetta G."/>
            <person name="Giulia F.S."/>
            <person name="Sara T."/>
            <person name="Anna F."/>
            <person name="Clotilde B."/>
            <person name="Roberto B."/>
            <person name="Veronica D.S."/>
            <person name="Fabio R."/>
            <person name="Monica P."/>
            <person name="Olivier J."/>
            <person name="Enrico T."/>
            <person name="Nicola S."/>
        </authorList>
    </citation>
    <scope>NUCLEOTIDE SEQUENCE [LARGE SCALE GENOMIC DNA]</scope>
    <source>
        <strain evidence="2 3">DSM 44153</strain>
    </source>
</reference>
<dbReference type="Pfam" id="PF13701">
    <property type="entry name" value="DDE_Tnp_1_4"/>
    <property type="match status" value="1"/>
</dbReference>
<dbReference type="InterPro" id="IPR025668">
    <property type="entry name" value="Tnp_DDE_dom"/>
</dbReference>
<sequence length="376" mass="40440">PSTLGSFLRAFDHGNVRQLAAVGRRVLAELASRTPLLPGGQQLAFIDVDSTQKRVYGPAKQGAAFGHTKIASKSLTVRGLNALAAAVSTPLAAPVVTTARLRGGNAASARGAASLVAESITTSRDAGISGLIVARGDSAFYTGAFVSACRRNNAHFSVTARMDPKIRRAITGIDETAWTPIKYPNAIFDEQAQQWISDAEIAEVGYTAFASSKTHRVDARLIVRRVKRLNRKAAAQGQDELFATYRYHAVFTDSPFGLVEAESQHRGHAIVEQVFADLFDGPLAHLPSGRFHANAAWLQLAVTAHALTRALGVLASPRHAVARGATIRNELISVACRPARSGRDQITWHLPESWPWEYAWLNTFDATHRGPPATAA</sequence>
<dbReference type="InterPro" id="IPR047960">
    <property type="entry name" value="Transpos_IS1380"/>
</dbReference>
<evidence type="ECO:0000313" key="2">
    <source>
        <dbReference type="EMBL" id="ORX01280.1"/>
    </source>
</evidence>